<protein>
    <submittedName>
        <fullName evidence="6">ABC-2 type transport system ATP-binding protein</fullName>
    </submittedName>
</protein>
<dbReference type="GO" id="GO:0005524">
    <property type="term" value="F:ATP binding"/>
    <property type="evidence" value="ECO:0007669"/>
    <property type="project" value="UniProtKB-KW"/>
</dbReference>
<evidence type="ECO:0000259" key="5">
    <source>
        <dbReference type="PROSITE" id="PS50893"/>
    </source>
</evidence>
<dbReference type="PROSITE" id="PS50893">
    <property type="entry name" value="ABC_TRANSPORTER_2"/>
    <property type="match status" value="1"/>
</dbReference>
<evidence type="ECO:0000256" key="1">
    <source>
        <dbReference type="ARBA" id="ARBA00005417"/>
    </source>
</evidence>
<dbReference type="PANTHER" id="PTHR43335">
    <property type="entry name" value="ABC TRANSPORTER, ATP-BINDING PROTEIN"/>
    <property type="match status" value="1"/>
</dbReference>
<dbReference type="InterPro" id="IPR003439">
    <property type="entry name" value="ABC_transporter-like_ATP-bd"/>
</dbReference>
<dbReference type="SUPFAM" id="SSF52540">
    <property type="entry name" value="P-loop containing nucleoside triphosphate hydrolases"/>
    <property type="match status" value="1"/>
</dbReference>
<feature type="domain" description="ABC transporter" evidence="5">
    <location>
        <begin position="7"/>
        <end position="238"/>
    </location>
</feature>
<comment type="caution">
    <text evidence="6">The sequence shown here is derived from an EMBL/GenBank/DDBJ whole genome shotgun (WGS) entry which is preliminary data.</text>
</comment>
<dbReference type="InterPro" id="IPR027417">
    <property type="entry name" value="P-loop_NTPase"/>
</dbReference>
<dbReference type="AlphaFoldDB" id="A0A1V1PD65"/>
<evidence type="ECO:0000256" key="2">
    <source>
        <dbReference type="ARBA" id="ARBA00022448"/>
    </source>
</evidence>
<evidence type="ECO:0000313" key="7">
    <source>
        <dbReference type="Proteomes" id="UP000189670"/>
    </source>
</evidence>
<keyword evidence="3" id="KW-0547">Nucleotide-binding</keyword>
<sequence>MESKAIIQTSDLTKLYGKQAAVDHLTFSVYEGEIFGFLGPNGAGKTTTLLMLMGLTEPTAGSADVMGINPTRDPINVKRHIGYLQENMGFYRELDAFQTLKFITDLNEIPDDIANERIQSAIKTVGLENAGNKVISAYSRGMRQRLGIAEVLVKSPKIAFLDEPTLGLDPDTTNKIIDLIQWLSKEKKMSILLSSHLLYQVQRICDRVGIMINGKLVACGDMDQLAEEKLGVGKESYTLEALYMKYFQEE</sequence>
<keyword evidence="2" id="KW-0813">Transport</keyword>
<proteinExistence type="inferred from homology"/>
<name>A0A1V1PD65_9BACT</name>
<reference evidence="7" key="1">
    <citation type="submission" date="2012-11" db="EMBL/GenBank/DDBJ databases">
        <authorList>
            <person name="Lucero-Rivera Y.E."/>
            <person name="Tovar-Ramirez D."/>
        </authorList>
    </citation>
    <scope>NUCLEOTIDE SEQUENCE [LARGE SCALE GENOMIC DNA]</scope>
    <source>
        <strain evidence="7">Araruama</strain>
    </source>
</reference>
<dbReference type="Gene3D" id="3.40.50.300">
    <property type="entry name" value="P-loop containing nucleotide triphosphate hydrolases"/>
    <property type="match status" value="1"/>
</dbReference>
<evidence type="ECO:0000256" key="3">
    <source>
        <dbReference type="ARBA" id="ARBA00022741"/>
    </source>
</evidence>
<organism evidence="6 7">
    <name type="scientific">Candidatus Magnetoglobus multicellularis str. Araruama</name>
    <dbReference type="NCBI Taxonomy" id="890399"/>
    <lineage>
        <taxon>Bacteria</taxon>
        <taxon>Pseudomonadati</taxon>
        <taxon>Thermodesulfobacteriota</taxon>
        <taxon>Desulfobacteria</taxon>
        <taxon>Desulfobacterales</taxon>
        <taxon>Desulfobacteraceae</taxon>
        <taxon>Candidatus Magnetoglobus</taxon>
    </lineage>
</organism>
<dbReference type="GO" id="GO:0016887">
    <property type="term" value="F:ATP hydrolysis activity"/>
    <property type="evidence" value="ECO:0007669"/>
    <property type="project" value="InterPro"/>
</dbReference>
<accession>A0A1V1PD65</accession>
<dbReference type="InterPro" id="IPR003593">
    <property type="entry name" value="AAA+_ATPase"/>
</dbReference>
<keyword evidence="4 6" id="KW-0067">ATP-binding</keyword>
<dbReference type="Proteomes" id="UP000189670">
    <property type="component" value="Unassembled WGS sequence"/>
</dbReference>
<dbReference type="SMART" id="SM00382">
    <property type="entry name" value="AAA"/>
    <property type="match status" value="1"/>
</dbReference>
<dbReference type="EMBL" id="ATBP01000105">
    <property type="protein sequence ID" value="ETR72862.1"/>
    <property type="molecule type" value="Genomic_DNA"/>
</dbReference>
<gene>
    <name evidence="6" type="ORF">OMM_01379</name>
</gene>
<comment type="similarity">
    <text evidence="1">Belongs to the ABC transporter superfamily.</text>
</comment>
<evidence type="ECO:0000313" key="6">
    <source>
        <dbReference type="EMBL" id="ETR72862.1"/>
    </source>
</evidence>
<dbReference type="Pfam" id="PF00005">
    <property type="entry name" value="ABC_tran"/>
    <property type="match status" value="1"/>
</dbReference>
<dbReference type="PANTHER" id="PTHR43335:SF4">
    <property type="entry name" value="ABC TRANSPORTER, ATP-BINDING PROTEIN"/>
    <property type="match status" value="1"/>
</dbReference>
<evidence type="ECO:0000256" key="4">
    <source>
        <dbReference type="ARBA" id="ARBA00022840"/>
    </source>
</evidence>